<evidence type="ECO:0000259" key="11">
    <source>
        <dbReference type="Pfam" id="PF12693"/>
    </source>
</evidence>
<dbReference type="Pfam" id="PF12693">
    <property type="entry name" value="GspL_C"/>
    <property type="match status" value="1"/>
</dbReference>
<dbReference type="EMBL" id="CP022684">
    <property type="protein sequence ID" value="AUM10982.1"/>
    <property type="molecule type" value="Genomic_DNA"/>
</dbReference>
<dbReference type="Pfam" id="PF05134">
    <property type="entry name" value="T2SSL"/>
    <property type="match status" value="1"/>
</dbReference>
<proteinExistence type="inferred from homology"/>
<dbReference type="Proteomes" id="UP000235116">
    <property type="component" value="Chromosome"/>
</dbReference>
<keyword evidence="9" id="KW-0472">Membrane</keyword>
<evidence type="ECO:0000256" key="8">
    <source>
        <dbReference type="ARBA" id="ARBA00022989"/>
    </source>
</evidence>
<reference evidence="13" key="1">
    <citation type="submission" date="2017-08" db="EMBL/GenBank/DDBJ databases">
        <title>Direct submision.</title>
        <authorList>
            <person name="Kim S.-J."/>
            <person name="Rhee S.-K."/>
        </authorList>
    </citation>
    <scope>NUCLEOTIDE SEQUENCE [LARGE SCALE GENOMIC DNA]</scope>
    <source>
        <strain evidence="13">GI5</strain>
    </source>
</reference>
<dbReference type="NCBIfam" id="TIGR01709">
    <property type="entry name" value="typeII_sec_gspL"/>
    <property type="match status" value="1"/>
</dbReference>
<evidence type="ECO:0000256" key="5">
    <source>
        <dbReference type="ARBA" id="ARBA00022519"/>
    </source>
</evidence>
<keyword evidence="6" id="KW-0812">Transmembrane</keyword>
<dbReference type="CDD" id="cd24017">
    <property type="entry name" value="ASKHA_T2SSL_N"/>
    <property type="match status" value="1"/>
</dbReference>
<gene>
    <name evidence="12" type="ORF">Kalk_00340</name>
</gene>
<evidence type="ECO:0000256" key="1">
    <source>
        <dbReference type="ARBA" id="ARBA00004377"/>
    </source>
</evidence>
<comment type="similarity">
    <text evidence="2">Belongs to the GSP L family.</text>
</comment>
<dbReference type="InterPro" id="IPR024230">
    <property type="entry name" value="GspL_cyto_dom"/>
</dbReference>
<sequence>MTSKVFVRFINENQWVGLCGKLAAGDPLEIPEDLFVEWSSADLDGRVSDSQIVPFNEFVEQLKSRWAHSYQYGISLIVSGANVFSSEVTIPSKQTRQIAQALPYMIEDQVAQDVSHFHLIMGERSAEGLVPVVGIPKQLIEGTRDLFSQHDLPLDSILPDMLSLPLRDGEWSLMFDGKHLLIKRSELDGLAIEMDAAPVVLASIMEHWQNKPQVLRVLFCLEHLNENVNNWIRTQISGQVADSEFEVEYDEINSNDFQLLCDHLHSHFGAKKPRFDLLQGRYASSGRRGPSGFNWKPLAAMVALFVVSYSVFLHTQAWKMNQEAEQLADSSKTLYKQLFPRDKRVVNVQRQMEQHIKEYQSGAQGQGFMALLALAGEQIHASNRADSSNISPRRVAYDDAQGDLKLDLLVKDFSQLEEFKGKLQQAQLGVETASATQDKEGVKARLKIRSERS</sequence>
<evidence type="ECO:0000256" key="6">
    <source>
        <dbReference type="ARBA" id="ARBA00022692"/>
    </source>
</evidence>
<dbReference type="PIRSF" id="PIRSF015761">
    <property type="entry name" value="Protein_L"/>
    <property type="match status" value="1"/>
</dbReference>
<evidence type="ECO:0000256" key="4">
    <source>
        <dbReference type="ARBA" id="ARBA00022475"/>
    </source>
</evidence>
<dbReference type="Gene3D" id="3.30.1360.100">
    <property type="entry name" value="General secretion pathway protein M, EpsM"/>
    <property type="match status" value="1"/>
</dbReference>
<feature type="domain" description="GspL cytoplasmic actin-ATPase-like" evidence="10">
    <location>
        <begin position="72"/>
        <end position="218"/>
    </location>
</feature>
<feature type="domain" description="GspL periplasmic" evidence="11">
    <location>
        <begin position="294"/>
        <end position="450"/>
    </location>
</feature>
<dbReference type="GO" id="GO:0009276">
    <property type="term" value="C:Gram-negative-bacterium-type cell wall"/>
    <property type="evidence" value="ECO:0007669"/>
    <property type="project" value="InterPro"/>
</dbReference>
<dbReference type="Gene3D" id="3.30.420.370">
    <property type="match status" value="1"/>
</dbReference>
<evidence type="ECO:0000256" key="2">
    <source>
        <dbReference type="ARBA" id="ARBA00005318"/>
    </source>
</evidence>
<evidence type="ECO:0000256" key="3">
    <source>
        <dbReference type="ARBA" id="ARBA00022448"/>
    </source>
</evidence>
<comment type="subcellular location">
    <subcellularLocation>
        <location evidence="1">Cell inner membrane</location>
        <topology evidence="1">Single-pass membrane protein</topology>
    </subcellularLocation>
</comment>
<keyword evidence="5" id="KW-0997">Cell inner membrane</keyword>
<keyword evidence="13" id="KW-1185">Reference proteome</keyword>
<dbReference type="GO" id="GO:0015627">
    <property type="term" value="C:type II protein secretion system complex"/>
    <property type="evidence" value="ECO:0007669"/>
    <property type="project" value="InterPro"/>
</dbReference>
<dbReference type="AlphaFoldDB" id="A0A2K9LFC7"/>
<keyword evidence="3" id="KW-0813">Transport</keyword>
<keyword evidence="4" id="KW-1003">Cell membrane</keyword>
<protein>
    <recommendedName>
        <fullName evidence="14">Type II secretion system protein L</fullName>
    </recommendedName>
</protein>
<evidence type="ECO:0000259" key="10">
    <source>
        <dbReference type="Pfam" id="PF05134"/>
    </source>
</evidence>
<name>A0A2K9LFC7_9GAMM</name>
<dbReference type="RefSeq" id="WP_101892328.1">
    <property type="nucleotide sequence ID" value="NZ_CP022684.1"/>
</dbReference>
<evidence type="ECO:0000313" key="13">
    <source>
        <dbReference type="Proteomes" id="UP000235116"/>
    </source>
</evidence>
<accession>A0A2K9LFC7</accession>
<keyword evidence="8" id="KW-1133">Transmembrane helix</keyword>
<dbReference type="OrthoDB" id="7011844at2"/>
<dbReference type="InterPro" id="IPR043129">
    <property type="entry name" value="ATPase_NBD"/>
</dbReference>
<dbReference type="SUPFAM" id="SSF53067">
    <property type="entry name" value="Actin-like ATPase domain"/>
    <property type="match status" value="1"/>
</dbReference>
<dbReference type="KEGG" id="kak:Kalk_00340"/>
<evidence type="ECO:0000313" key="12">
    <source>
        <dbReference type="EMBL" id="AUM10982.1"/>
    </source>
</evidence>
<evidence type="ECO:0008006" key="14">
    <source>
        <dbReference type="Google" id="ProtNLM"/>
    </source>
</evidence>
<dbReference type="InterPro" id="IPR025691">
    <property type="entry name" value="GspL_pp_dom"/>
</dbReference>
<dbReference type="GO" id="GO:0015628">
    <property type="term" value="P:protein secretion by the type II secretion system"/>
    <property type="evidence" value="ECO:0007669"/>
    <property type="project" value="InterPro"/>
</dbReference>
<organism evidence="12 13">
    <name type="scientific">Ketobacter alkanivorans</name>
    <dbReference type="NCBI Taxonomy" id="1917421"/>
    <lineage>
        <taxon>Bacteria</taxon>
        <taxon>Pseudomonadati</taxon>
        <taxon>Pseudomonadota</taxon>
        <taxon>Gammaproteobacteria</taxon>
        <taxon>Pseudomonadales</taxon>
        <taxon>Ketobacteraceae</taxon>
        <taxon>Ketobacter</taxon>
    </lineage>
</organism>
<keyword evidence="7" id="KW-0653">Protein transport</keyword>
<evidence type="ECO:0000256" key="7">
    <source>
        <dbReference type="ARBA" id="ARBA00022927"/>
    </source>
</evidence>
<dbReference type="GO" id="GO:0005886">
    <property type="term" value="C:plasma membrane"/>
    <property type="evidence" value="ECO:0007669"/>
    <property type="project" value="UniProtKB-SubCell"/>
</dbReference>
<evidence type="ECO:0000256" key="9">
    <source>
        <dbReference type="ARBA" id="ARBA00023136"/>
    </source>
</evidence>
<dbReference type="Gene3D" id="3.30.420.380">
    <property type="match status" value="1"/>
</dbReference>
<dbReference type="InterPro" id="IPR007812">
    <property type="entry name" value="T2SS_protein-GspL"/>
</dbReference>